<evidence type="ECO:0000313" key="2">
    <source>
        <dbReference type="EMBL" id="HAF4697563.1"/>
    </source>
</evidence>
<reference evidence="2" key="2">
    <citation type="submission" date="2020-02" db="EMBL/GenBank/DDBJ databases">
        <authorList>
            <consortium name="NCBI Pathogen Detection Project"/>
        </authorList>
    </citation>
    <scope>NUCLEOTIDE SEQUENCE</scope>
    <source>
        <strain evidence="2">MA.CK_98/00011163</strain>
    </source>
</reference>
<reference evidence="2" key="1">
    <citation type="journal article" date="2018" name="Genome Biol.">
        <title>SKESA: strategic k-mer extension for scrupulous assemblies.</title>
        <authorList>
            <person name="Souvorov A."/>
            <person name="Agarwala R."/>
            <person name="Lipman D.J."/>
        </authorList>
    </citation>
    <scope>NUCLEOTIDE SEQUENCE</scope>
    <source>
        <strain evidence="2">MA.CK_98/00011163</strain>
    </source>
</reference>
<protein>
    <submittedName>
        <fullName evidence="2">Uncharacterized protein</fullName>
    </submittedName>
</protein>
<organism evidence="2">
    <name type="scientific">Salmonella enterica</name>
    <name type="common">Salmonella choleraesuis</name>
    <dbReference type="NCBI Taxonomy" id="28901"/>
    <lineage>
        <taxon>Bacteria</taxon>
        <taxon>Pseudomonadati</taxon>
        <taxon>Pseudomonadota</taxon>
        <taxon>Gammaproteobacteria</taxon>
        <taxon>Enterobacterales</taxon>
        <taxon>Enterobacteriaceae</taxon>
        <taxon>Salmonella</taxon>
    </lineage>
</organism>
<name>A0A747SSN3_SALER</name>
<accession>A0A747SSN3</accession>
<evidence type="ECO:0000256" key="1">
    <source>
        <dbReference type="SAM" id="MobiDB-lite"/>
    </source>
</evidence>
<feature type="region of interest" description="Disordered" evidence="1">
    <location>
        <begin position="118"/>
        <end position="140"/>
    </location>
</feature>
<dbReference type="AlphaFoldDB" id="A0A747SSN3"/>
<dbReference type="EMBL" id="DAAVHS010000002">
    <property type="protein sequence ID" value="HAF4697563.1"/>
    <property type="molecule type" value="Genomic_DNA"/>
</dbReference>
<feature type="compositionally biased region" description="Basic and acidic residues" evidence="1">
    <location>
        <begin position="130"/>
        <end position="140"/>
    </location>
</feature>
<comment type="caution">
    <text evidence="2">The sequence shown here is derived from an EMBL/GenBank/DDBJ whole genome shotgun (WGS) entry which is preliminary data.</text>
</comment>
<sequence length="140" mass="16588">MHTRKSLIRQLKDIEEHPHYSELARCQRYYMLLRTPVLKSCFTREEIANIHWNYSVTVSGWAERWYQREDAVANAELFMQTAIRQMEIAQQLYENPLYKQMAFNELQGFYLRMNKTRLSHKPAGSPGTERSSEVSKPETG</sequence>
<proteinExistence type="predicted"/>
<gene>
    <name evidence="2" type="ORF">G8O00_000919</name>
</gene>